<gene>
    <name evidence="2" type="ORF">EJN92_07935</name>
</gene>
<dbReference type="AlphaFoldDB" id="A0A3Q9BQ28"/>
<organism evidence="2 3">
    <name type="scientific">Undibacterium parvum</name>
    <dbReference type="NCBI Taxonomy" id="401471"/>
    <lineage>
        <taxon>Bacteria</taxon>
        <taxon>Pseudomonadati</taxon>
        <taxon>Pseudomonadota</taxon>
        <taxon>Betaproteobacteria</taxon>
        <taxon>Burkholderiales</taxon>
        <taxon>Oxalobacteraceae</taxon>
        <taxon>Undibacterium</taxon>
    </lineage>
</organism>
<evidence type="ECO:0000259" key="1">
    <source>
        <dbReference type="Pfam" id="PF12680"/>
    </source>
</evidence>
<proteinExistence type="predicted"/>
<dbReference type="SUPFAM" id="SSF54427">
    <property type="entry name" value="NTF2-like"/>
    <property type="match status" value="1"/>
</dbReference>
<reference evidence="2 3" key="1">
    <citation type="journal article" date="2011" name="Int. J. Syst. Evol. Microbiol.">
        <title>Description of Undibacterium oligocarboniphilum sp. nov., isolated from purified water, and Undibacterium pigrum strain CCUG 49012 as the type strain of Undibacterium parvum sp. nov., and emended descriptions of the genus Undibacterium and the species Undibacterium pigrum.</title>
        <authorList>
            <person name="Eder W."/>
            <person name="Wanner G."/>
            <person name="Ludwig W."/>
            <person name="Busse H.J."/>
            <person name="Ziemke-Kageler F."/>
            <person name="Lang E."/>
        </authorList>
    </citation>
    <scope>NUCLEOTIDE SEQUENCE [LARGE SCALE GENOMIC DNA]</scope>
    <source>
        <strain evidence="2 3">DSM 23061</strain>
    </source>
</reference>
<dbReference type="Proteomes" id="UP000275663">
    <property type="component" value="Chromosome"/>
</dbReference>
<dbReference type="EMBL" id="CP034464">
    <property type="protein sequence ID" value="AZP11942.1"/>
    <property type="molecule type" value="Genomic_DNA"/>
</dbReference>
<sequence length="124" mass="14192">MTPTELMREWVARFNAADIQGLAEMYAEDAVNEQAVLAEPLVGRSAIRKLLEVDFARAKMVCIEERIYECGDTAILQWRDPLGLKGCGFFQFRDEKICHQKGYFDQLSFFKAQGLPVPHDYLNS</sequence>
<protein>
    <submittedName>
        <fullName evidence="2">Nuclear transport factor 2 family protein</fullName>
    </submittedName>
</protein>
<dbReference type="OrthoDB" id="1115105at2"/>
<dbReference type="InterPro" id="IPR032710">
    <property type="entry name" value="NTF2-like_dom_sf"/>
</dbReference>
<dbReference type="InterPro" id="IPR037401">
    <property type="entry name" value="SnoaL-like"/>
</dbReference>
<feature type="domain" description="SnoaL-like" evidence="1">
    <location>
        <begin position="8"/>
        <end position="99"/>
    </location>
</feature>
<dbReference type="KEGG" id="upv:EJN92_07935"/>
<accession>A0A3Q9BQ28</accession>
<name>A0A3Q9BQ28_9BURK</name>
<evidence type="ECO:0000313" key="2">
    <source>
        <dbReference type="EMBL" id="AZP11942.1"/>
    </source>
</evidence>
<evidence type="ECO:0000313" key="3">
    <source>
        <dbReference type="Proteomes" id="UP000275663"/>
    </source>
</evidence>
<dbReference type="RefSeq" id="WP_126127324.1">
    <property type="nucleotide sequence ID" value="NZ_CP034464.1"/>
</dbReference>
<dbReference type="Gene3D" id="3.10.450.50">
    <property type="match status" value="1"/>
</dbReference>
<keyword evidence="3" id="KW-1185">Reference proteome</keyword>
<dbReference type="Pfam" id="PF12680">
    <property type="entry name" value="SnoaL_2"/>
    <property type="match status" value="1"/>
</dbReference>